<evidence type="ECO:0008006" key="5">
    <source>
        <dbReference type="Google" id="ProtNLM"/>
    </source>
</evidence>
<evidence type="ECO:0000313" key="4">
    <source>
        <dbReference type="Proteomes" id="UP000748025"/>
    </source>
</evidence>
<dbReference type="Pfam" id="PF07217">
    <property type="entry name" value="Het-C"/>
    <property type="match status" value="1"/>
</dbReference>
<organism evidence="3 4">
    <name type="scientific">Claviceps pusilla</name>
    <dbReference type="NCBI Taxonomy" id="123648"/>
    <lineage>
        <taxon>Eukaryota</taxon>
        <taxon>Fungi</taxon>
        <taxon>Dikarya</taxon>
        <taxon>Ascomycota</taxon>
        <taxon>Pezizomycotina</taxon>
        <taxon>Sordariomycetes</taxon>
        <taxon>Hypocreomycetidae</taxon>
        <taxon>Hypocreales</taxon>
        <taxon>Clavicipitaceae</taxon>
        <taxon>Claviceps</taxon>
    </lineage>
</organism>
<dbReference type="PANTHER" id="PTHR14905:SF7">
    <property type="entry name" value="VON WILLEBRAND FACTOR A DOMAIN-CONTAINING PROTEIN 7"/>
    <property type="match status" value="1"/>
</dbReference>
<protein>
    <recommendedName>
        <fullName evidence="5">Het-c protein</fullName>
    </recommendedName>
</protein>
<keyword evidence="4" id="KW-1185">Reference proteome</keyword>
<dbReference type="PANTHER" id="PTHR14905">
    <property type="entry name" value="NG37"/>
    <property type="match status" value="1"/>
</dbReference>
<feature type="region of interest" description="Disordered" evidence="1">
    <location>
        <begin position="664"/>
        <end position="696"/>
    </location>
</feature>
<keyword evidence="2" id="KW-1133">Transmembrane helix</keyword>
<dbReference type="InterPro" id="IPR010816">
    <property type="entry name" value="Het-C"/>
</dbReference>
<comment type="caution">
    <text evidence="3">The sequence shown here is derived from an EMBL/GenBank/DDBJ whole genome shotgun (WGS) entry which is preliminary data.</text>
</comment>
<reference evidence="3" key="1">
    <citation type="journal article" date="2020" name="bioRxiv">
        <title>Whole genome comparisons of ergot fungi reveals the divergence and evolution of species within the genus Claviceps are the result of varying mechanisms driving genome evolution and host range expansion.</title>
        <authorList>
            <person name="Wyka S.A."/>
            <person name="Mondo S.J."/>
            <person name="Liu M."/>
            <person name="Dettman J."/>
            <person name="Nalam V."/>
            <person name="Broders K.D."/>
        </authorList>
    </citation>
    <scope>NUCLEOTIDE SEQUENCE</scope>
    <source>
        <strain evidence="3">CCC 602</strain>
    </source>
</reference>
<gene>
    <name evidence="3" type="ORF">E4U43_005995</name>
</gene>
<dbReference type="AlphaFoldDB" id="A0A9P7SZV7"/>
<evidence type="ECO:0000256" key="1">
    <source>
        <dbReference type="SAM" id="MobiDB-lite"/>
    </source>
</evidence>
<evidence type="ECO:0000256" key="2">
    <source>
        <dbReference type="SAM" id="Phobius"/>
    </source>
</evidence>
<dbReference type="OrthoDB" id="2506204at2759"/>
<feature type="transmembrane region" description="Helical" evidence="2">
    <location>
        <begin position="98"/>
        <end position="121"/>
    </location>
</feature>
<keyword evidence="2" id="KW-0472">Membrane</keyword>
<dbReference type="InterPro" id="IPR052577">
    <property type="entry name" value="VWA7"/>
</dbReference>
<sequence>MGIGQQSASDVIVGLTKIPDQVATAGEFGKCRRGSFRLRLRLRLRLRHETCAPSIFVEAPFAQLNTPRTQSSHLVSPVLRLTPHAGGHQHLIMAGSGYFLCLLLLVLATANTVSAFGAGAVPADSEFKEFVWRHGDIAEVLRFLPISFLTQQSFTRLQRKQIYFGNWLRDFSQVVDTTCLENIPEPILRAIVSVMAMVEFGFATDEFEVTRERLGCYTHVEHIDNPRGYSENAKDVDKRLRGPVDPRELEFDPKSGMKNYIANSSHGWDTSADYIRRQLEKCIELGRRGRGGDHNAQKESFIHLGAALHTLEDFSAHSNFIELCLLKMGEADIFPHVGDKCRVKLPSRLRKRRPVAPLVTGTFGMLDIFHSLLGEADDMAILQSKGTLGDLENKLGYGTIAFDQLFQTIKAAVAAVAAVQNYSSENNALVEQLETVQMIFQKAKDTASSTSEADTDEIESVDEVADASILWQAVEPILFIHDRMKKWLTEESYTSDSLEADTEGSQLSATTNRFVFEVLGLIIESSVKELRNALRAAKVRVDEEAAQSDSAAIYKDGSTASDPSHSDLSKDHFSNVLNPPAGLVATVTTNWTTQQVVKCWDDPDISADDTIRNILTILHHPAFPKRKTQIQKYMFDTVQKWWKGMSHEERAVLRSKLTKESVKVRGHEDHKLTMQDIQGKKRGPGNFPGSRLDVRPPPPRTSFPLQWAIDEAASDLLWAFGPVAKCVTVPGGIVVSAVSHVGGAIYKIVRASVTMARTVASCMLKVAAKLWPFQSSRAAG</sequence>
<dbReference type="Proteomes" id="UP000748025">
    <property type="component" value="Unassembled WGS sequence"/>
</dbReference>
<name>A0A9P7SZV7_9HYPO</name>
<proteinExistence type="predicted"/>
<keyword evidence="2" id="KW-0812">Transmembrane</keyword>
<feature type="compositionally biased region" description="Basic and acidic residues" evidence="1">
    <location>
        <begin position="664"/>
        <end position="673"/>
    </location>
</feature>
<feature type="region of interest" description="Disordered" evidence="1">
    <location>
        <begin position="552"/>
        <end position="572"/>
    </location>
</feature>
<accession>A0A9P7SZV7</accession>
<dbReference type="EMBL" id="SRPW01000405">
    <property type="protein sequence ID" value="KAG6014933.1"/>
    <property type="molecule type" value="Genomic_DNA"/>
</dbReference>
<evidence type="ECO:0000313" key="3">
    <source>
        <dbReference type="EMBL" id="KAG6014933.1"/>
    </source>
</evidence>